<dbReference type="InterPro" id="IPR013264">
    <property type="entry name" value="DNAG_N"/>
</dbReference>
<dbReference type="InterPro" id="IPR037068">
    <property type="entry name" value="DNA_primase_core_N_sf"/>
</dbReference>
<dbReference type="GO" id="GO:0005737">
    <property type="term" value="C:cytoplasm"/>
    <property type="evidence" value="ECO:0007669"/>
    <property type="project" value="TreeGrafter"/>
</dbReference>
<dbReference type="NCBIfam" id="TIGR01391">
    <property type="entry name" value="dnaG"/>
    <property type="match status" value="1"/>
</dbReference>
<dbReference type="RefSeq" id="WP_052670195.1">
    <property type="nucleotide sequence ID" value="NZ_LN824141.1"/>
</dbReference>
<dbReference type="GO" id="GO:0003677">
    <property type="term" value="F:DNA binding"/>
    <property type="evidence" value="ECO:0007669"/>
    <property type="project" value="UniProtKB-KW"/>
</dbReference>
<keyword evidence="10 12" id="KW-0238">DNA-binding</keyword>
<protein>
    <recommendedName>
        <fullName evidence="12 13">DNA primase</fullName>
        <ecNumber evidence="12">2.7.7.101</ecNumber>
    </recommendedName>
</protein>
<evidence type="ECO:0000256" key="1">
    <source>
        <dbReference type="ARBA" id="ARBA00022478"/>
    </source>
</evidence>
<dbReference type="InterPro" id="IPR002694">
    <property type="entry name" value="Znf_CHC2"/>
</dbReference>
<dbReference type="FunFam" id="3.90.580.10:FF:000001">
    <property type="entry name" value="DNA primase"/>
    <property type="match status" value="1"/>
</dbReference>
<evidence type="ECO:0000256" key="7">
    <source>
        <dbReference type="ARBA" id="ARBA00022771"/>
    </source>
</evidence>
<dbReference type="InterPro" id="IPR030846">
    <property type="entry name" value="DnaG_bac"/>
</dbReference>
<organism evidence="16 17">
    <name type="scientific">Defluviitoga tunisiensis</name>
    <dbReference type="NCBI Taxonomy" id="1006576"/>
    <lineage>
        <taxon>Bacteria</taxon>
        <taxon>Thermotogati</taxon>
        <taxon>Thermotogota</taxon>
        <taxon>Thermotogae</taxon>
        <taxon>Petrotogales</taxon>
        <taxon>Petrotogaceae</taxon>
        <taxon>Defluviitoga</taxon>
    </lineage>
</organism>
<evidence type="ECO:0000256" key="3">
    <source>
        <dbReference type="ARBA" id="ARBA00022679"/>
    </source>
</evidence>
<dbReference type="AlphaFoldDB" id="A0A0C7NZP1"/>
<dbReference type="InterPro" id="IPR034151">
    <property type="entry name" value="TOPRIM_DnaG_bac"/>
</dbReference>
<dbReference type="Pfam" id="PF01807">
    <property type="entry name" value="Zn_ribbon_DnaG"/>
    <property type="match status" value="1"/>
</dbReference>
<keyword evidence="1 12" id="KW-0240">DNA-directed RNA polymerase</keyword>
<dbReference type="EC" id="2.7.7.101" evidence="12"/>
<evidence type="ECO:0000313" key="17">
    <source>
        <dbReference type="Proteomes" id="UP000032809"/>
    </source>
</evidence>
<dbReference type="Proteomes" id="UP000032809">
    <property type="component" value="Chromosome I"/>
</dbReference>
<dbReference type="Gene3D" id="3.90.980.10">
    <property type="entry name" value="DNA primase, catalytic core, N-terminal domain"/>
    <property type="match status" value="1"/>
</dbReference>
<dbReference type="Pfam" id="PF13155">
    <property type="entry name" value="Toprim_2"/>
    <property type="match status" value="1"/>
</dbReference>
<dbReference type="SMART" id="SM00493">
    <property type="entry name" value="TOPRIM"/>
    <property type="match status" value="1"/>
</dbReference>
<dbReference type="PATRIC" id="fig|1006576.9.peg.144"/>
<evidence type="ECO:0000256" key="10">
    <source>
        <dbReference type="ARBA" id="ARBA00023125"/>
    </source>
</evidence>
<keyword evidence="9" id="KW-0460">Magnesium</keyword>
<name>A0A0C7NZP1_DEFTU</name>
<dbReference type="PIRSF" id="PIRSF002811">
    <property type="entry name" value="DnaG"/>
    <property type="match status" value="1"/>
</dbReference>
<dbReference type="EMBL" id="LN824141">
    <property type="protein sequence ID" value="CEP77480.1"/>
    <property type="molecule type" value="Genomic_DNA"/>
</dbReference>
<feature type="domain" description="Toprim" evidence="15">
    <location>
        <begin position="248"/>
        <end position="331"/>
    </location>
</feature>
<dbReference type="STRING" id="1006576.DTL3_0149"/>
<comment type="function">
    <text evidence="12 13">RNA polymerase that catalyzes the synthesis of short RNA molecules used as primers for DNA polymerase during DNA replication.</text>
</comment>
<sequence length="577" mass="67297">MKKDYDNMRKTIDEIKGKIDIVDFVNSYLSLTKKGKNYSALCPFHSEDTPSFYVFPDTQTFHCFGCGTHGDVITFLEKYEQISFLDALKKIASIVGVKVDLSENEIPAEIKLNEEVSKIYTNNLLNFPDYHPIWQYLKKRDINRNVAEEFELGYALGSEVNKVIEEHYFEKDIAIKAGLIVNDKDFFYNRLIIPIRNNSGLLVGFSGRLVIDSSNAPKYLNTPENQYFKKSKILYMYYKTKRFIKENDFAIIVEGYFDLISMYKLGFKNIVAILGSSFTKDQAVDLLKSTNKIVTMFDMDDAGKKATISTIDTLYKTDFQIAVSKYPAKDPDELTKKHDKQYIAEILKNSYKFHEFVVDYYAEKYELTNDFALEQYLKDMSKWYTKLEKAGRLSYIESFVECISKKIGKDKQYVKKILEANRSYIDDAPVSENLSTTVDPFYVEKDIKYDIAKSYIYLWVKYPDYRVLLKETFNIDDFSEGIIREFIELSSENDSIGFLLENSSKELSDLIVEVWKIDYYFNPDRILASLKDGINYIKINREIEKLTKQLRDIEDPSEKTKITSQIIELYSKVKTIK</sequence>
<evidence type="ECO:0000256" key="2">
    <source>
        <dbReference type="ARBA" id="ARBA00022515"/>
    </source>
</evidence>
<comment type="cofactor">
    <cofactor evidence="12 13 14">
        <name>Zn(2+)</name>
        <dbReference type="ChEBI" id="CHEBI:29105"/>
    </cofactor>
    <text evidence="12 13 14">Binds 1 zinc ion per monomer.</text>
</comment>
<dbReference type="GO" id="GO:0003899">
    <property type="term" value="F:DNA-directed RNA polymerase activity"/>
    <property type="evidence" value="ECO:0007669"/>
    <property type="project" value="UniProtKB-UniRule"/>
</dbReference>
<keyword evidence="8 12" id="KW-0862">Zinc</keyword>
<reference evidence="17" key="1">
    <citation type="submission" date="2014-11" db="EMBL/GenBank/DDBJ databases">
        <authorList>
            <person name="Wibberg D."/>
        </authorList>
    </citation>
    <scope>NUCLEOTIDE SEQUENCE [LARGE SCALE GENOMIC DNA]</scope>
    <source>
        <strain evidence="17">L3</strain>
    </source>
</reference>
<evidence type="ECO:0000313" key="16">
    <source>
        <dbReference type="EMBL" id="CEP77480.1"/>
    </source>
</evidence>
<dbReference type="OrthoDB" id="9803773at2"/>
<dbReference type="GO" id="GO:1990077">
    <property type="term" value="C:primosome complex"/>
    <property type="evidence" value="ECO:0007669"/>
    <property type="project" value="UniProtKB-KW"/>
</dbReference>
<keyword evidence="11 12" id="KW-0804">Transcription</keyword>
<dbReference type="GO" id="GO:0006269">
    <property type="term" value="P:DNA replication, synthesis of primer"/>
    <property type="evidence" value="ECO:0007669"/>
    <property type="project" value="UniProtKB-UniRule"/>
</dbReference>
<dbReference type="InterPro" id="IPR050219">
    <property type="entry name" value="DnaG_primase"/>
</dbReference>
<gene>
    <name evidence="12" type="primary">dnaG</name>
    <name evidence="16" type="ORF">DTL3_0149</name>
</gene>
<accession>A0A0C7NZP1</accession>
<evidence type="ECO:0000256" key="6">
    <source>
        <dbReference type="ARBA" id="ARBA00022723"/>
    </source>
</evidence>
<evidence type="ECO:0000256" key="14">
    <source>
        <dbReference type="PIRSR" id="PIRSR002811-1"/>
    </source>
</evidence>
<evidence type="ECO:0000256" key="9">
    <source>
        <dbReference type="ARBA" id="ARBA00022842"/>
    </source>
</evidence>
<feature type="zinc finger region" description="CHC2-type" evidence="12 14">
    <location>
        <begin position="42"/>
        <end position="66"/>
    </location>
</feature>
<proteinExistence type="inferred from homology"/>
<dbReference type="Pfam" id="PF08275">
    <property type="entry name" value="DNAG_N"/>
    <property type="match status" value="1"/>
</dbReference>
<keyword evidence="4 12" id="KW-0548">Nucleotidyltransferase</keyword>
<keyword evidence="5 12" id="KW-0235">DNA replication</keyword>
<dbReference type="KEGG" id="dtn:DTL3_0149"/>
<dbReference type="HAMAP" id="MF_00974">
    <property type="entry name" value="DNA_primase_DnaG"/>
    <property type="match status" value="1"/>
</dbReference>
<dbReference type="SUPFAM" id="SSF57783">
    <property type="entry name" value="Zinc beta-ribbon"/>
    <property type="match status" value="1"/>
</dbReference>
<evidence type="ECO:0000259" key="15">
    <source>
        <dbReference type="PROSITE" id="PS50880"/>
    </source>
</evidence>
<dbReference type="SUPFAM" id="SSF56731">
    <property type="entry name" value="DNA primase core"/>
    <property type="match status" value="1"/>
</dbReference>
<evidence type="ECO:0000256" key="4">
    <source>
        <dbReference type="ARBA" id="ARBA00022695"/>
    </source>
</evidence>
<dbReference type="InterPro" id="IPR036977">
    <property type="entry name" value="DNA_primase_Znf_CHC2"/>
</dbReference>
<dbReference type="PANTHER" id="PTHR30313:SF2">
    <property type="entry name" value="DNA PRIMASE"/>
    <property type="match status" value="1"/>
</dbReference>
<dbReference type="PANTHER" id="PTHR30313">
    <property type="entry name" value="DNA PRIMASE"/>
    <property type="match status" value="1"/>
</dbReference>
<dbReference type="GO" id="GO:0008270">
    <property type="term" value="F:zinc ion binding"/>
    <property type="evidence" value="ECO:0007669"/>
    <property type="project" value="UniProtKB-UniRule"/>
</dbReference>
<evidence type="ECO:0000256" key="5">
    <source>
        <dbReference type="ARBA" id="ARBA00022705"/>
    </source>
</evidence>
<comment type="subunit">
    <text evidence="12">Monomer. Interacts with DnaB.</text>
</comment>
<keyword evidence="17" id="KW-1185">Reference proteome</keyword>
<evidence type="ECO:0000256" key="8">
    <source>
        <dbReference type="ARBA" id="ARBA00022833"/>
    </source>
</evidence>
<evidence type="ECO:0000256" key="13">
    <source>
        <dbReference type="PIRNR" id="PIRNR002811"/>
    </source>
</evidence>
<dbReference type="InterPro" id="IPR006295">
    <property type="entry name" value="DNA_primase_DnaG"/>
</dbReference>
<comment type="similarity">
    <text evidence="12 13">Belongs to the DnaG primase family.</text>
</comment>
<dbReference type="SMART" id="SM00400">
    <property type="entry name" value="ZnF_CHCC"/>
    <property type="match status" value="1"/>
</dbReference>
<dbReference type="GO" id="GO:0000428">
    <property type="term" value="C:DNA-directed RNA polymerase complex"/>
    <property type="evidence" value="ECO:0007669"/>
    <property type="project" value="UniProtKB-KW"/>
</dbReference>
<evidence type="ECO:0000256" key="11">
    <source>
        <dbReference type="ARBA" id="ARBA00023163"/>
    </source>
</evidence>
<keyword evidence="6 12" id="KW-0479">Metal-binding</keyword>
<dbReference type="HOGENOM" id="CLU_013501_3_3_0"/>
<keyword evidence="3 12" id="KW-0808">Transferase</keyword>
<dbReference type="CDD" id="cd03364">
    <property type="entry name" value="TOPRIM_DnaG_primases"/>
    <property type="match status" value="1"/>
</dbReference>
<dbReference type="Gene3D" id="3.90.580.10">
    <property type="entry name" value="Zinc finger, CHC2-type domain"/>
    <property type="match status" value="1"/>
</dbReference>
<evidence type="ECO:0000256" key="12">
    <source>
        <dbReference type="HAMAP-Rule" id="MF_00974"/>
    </source>
</evidence>
<dbReference type="Gene3D" id="3.40.1360.10">
    <property type="match status" value="1"/>
</dbReference>
<comment type="domain">
    <text evidence="12">Contains an N-terminal zinc-binding domain, a central core domain that contains the primase activity, and a C-terminal DnaB-binding domain.</text>
</comment>
<keyword evidence="2 12" id="KW-0639">Primosome</keyword>
<keyword evidence="7 12" id="KW-0863">Zinc-finger</keyword>
<dbReference type="PROSITE" id="PS50880">
    <property type="entry name" value="TOPRIM"/>
    <property type="match status" value="1"/>
</dbReference>
<comment type="catalytic activity">
    <reaction evidence="12">
        <text>ssDNA + n NTP = ssDNA/pppN(pN)n-1 hybrid + (n-1) diphosphate.</text>
        <dbReference type="EC" id="2.7.7.101"/>
    </reaction>
</comment>
<dbReference type="InterPro" id="IPR006171">
    <property type="entry name" value="TOPRIM_dom"/>
</dbReference>